<feature type="transmembrane region" description="Helical" evidence="1">
    <location>
        <begin position="134"/>
        <end position="158"/>
    </location>
</feature>
<protein>
    <recommendedName>
        <fullName evidence="4">Modulator of FtsH protease</fullName>
    </recommendedName>
</protein>
<keyword evidence="1" id="KW-0812">Transmembrane</keyword>
<dbReference type="EMBL" id="CP094528">
    <property type="protein sequence ID" value="UOE44287.1"/>
    <property type="molecule type" value="Genomic_DNA"/>
</dbReference>
<evidence type="ECO:0000256" key="1">
    <source>
        <dbReference type="SAM" id="Phobius"/>
    </source>
</evidence>
<feature type="transmembrane region" description="Helical" evidence="1">
    <location>
        <begin position="12"/>
        <end position="35"/>
    </location>
</feature>
<feature type="transmembrane region" description="Helical" evidence="1">
    <location>
        <begin position="47"/>
        <end position="66"/>
    </location>
</feature>
<feature type="transmembrane region" description="Helical" evidence="1">
    <location>
        <begin position="111"/>
        <end position="128"/>
    </location>
</feature>
<reference evidence="2 3" key="1">
    <citation type="submission" date="2022-03" db="EMBL/GenBank/DDBJ databases">
        <title>Mucilaginibacter sp. isolated from the gut of Protaetia brevitarsis seulensis larvae.</title>
        <authorList>
            <person name="Won M."/>
            <person name="Kim S.-J."/>
            <person name="Kwon S.-W."/>
        </authorList>
    </citation>
    <scope>NUCLEOTIDE SEQUENCE [LARGE SCALE GENOMIC DNA]</scope>
    <source>
        <strain evidence="2 3">CFWR-12</strain>
    </source>
</reference>
<dbReference type="RefSeq" id="WP_243555968.1">
    <property type="nucleotide sequence ID" value="NZ_CP094528.1"/>
</dbReference>
<keyword evidence="1" id="KW-1133">Transmembrane helix</keyword>
<evidence type="ECO:0000313" key="2">
    <source>
        <dbReference type="EMBL" id="UOE44287.1"/>
    </source>
</evidence>
<accession>A0ABY4BYM6</accession>
<evidence type="ECO:0008006" key="4">
    <source>
        <dbReference type="Google" id="ProtNLM"/>
    </source>
</evidence>
<gene>
    <name evidence="2" type="ORF">MTO99_00355</name>
</gene>
<name>A0ABY4BYM6_9MICO</name>
<feature type="transmembrane region" description="Helical" evidence="1">
    <location>
        <begin position="72"/>
        <end position="90"/>
    </location>
</feature>
<organism evidence="2 3">
    <name type="scientific">Agromyces larvae</name>
    <dbReference type="NCBI Taxonomy" id="2929802"/>
    <lineage>
        <taxon>Bacteria</taxon>
        <taxon>Bacillati</taxon>
        <taxon>Actinomycetota</taxon>
        <taxon>Actinomycetes</taxon>
        <taxon>Micrococcales</taxon>
        <taxon>Microbacteriaceae</taxon>
        <taxon>Agromyces</taxon>
    </lineage>
</organism>
<proteinExistence type="predicted"/>
<keyword evidence="1" id="KW-0472">Membrane</keyword>
<evidence type="ECO:0000313" key="3">
    <source>
        <dbReference type="Proteomes" id="UP000832097"/>
    </source>
</evidence>
<keyword evidence="3" id="KW-1185">Reference proteome</keyword>
<sequence length="163" mass="16570">MGELTDAWSEFNVAMLGATAALAGLVIVAMSVNIAEIMKAPSLPARAAAALAALMAAIIVTAVGLVPDQPVVAYGVEVLFAGLLAAVFEYRATRLIYAQGGEFGPRWAKAAVGWLPVTLFLLGAVLVFAGSPAAALGCLAAASILAIGSAVLHAWIVLVEVLR</sequence>
<dbReference type="Proteomes" id="UP000832097">
    <property type="component" value="Chromosome"/>
</dbReference>